<gene>
    <name evidence="7" type="ORF">GCM10011372_15280</name>
</gene>
<dbReference type="Pfam" id="PF07947">
    <property type="entry name" value="YhhN"/>
    <property type="match status" value="1"/>
</dbReference>
<protein>
    <recommendedName>
        <fullName evidence="9">Lysoplasmalogenase</fullName>
    </recommendedName>
</protein>
<comment type="caution">
    <text evidence="7">The sequence shown here is derived from an EMBL/GenBank/DDBJ whole genome shotgun (WGS) entry which is preliminary data.</text>
</comment>
<evidence type="ECO:0000256" key="1">
    <source>
        <dbReference type="ARBA" id="ARBA00004141"/>
    </source>
</evidence>
<comment type="subcellular location">
    <subcellularLocation>
        <location evidence="1">Membrane</location>
        <topology evidence="1">Multi-pass membrane protein</topology>
    </subcellularLocation>
</comment>
<dbReference type="InterPro" id="IPR012506">
    <property type="entry name" value="TMEM86B-like"/>
</dbReference>
<evidence type="ECO:0000256" key="5">
    <source>
        <dbReference type="ARBA" id="ARBA00023136"/>
    </source>
</evidence>
<keyword evidence="5 6" id="KW-0472">Membrane</keyword>
<evidence type="ECO:0000256" key="4">
    <source>
        <dbReference type="ARBA" id="ARBA00022989"/>
    </source>
</evidence>
<keyword evidence="8" id="KW-1185">Reference proteome</keyword>
<organism evidence="7 8">
    <name type="scientific">Agromyces bauzanensis</name>
    <dbReference type="NCBI Taxonomy" id="1308924"/>
    <lineage>
        <taxon>Bacteria</taxon>
        <taxon>Bacillati</taxon>
        <taxon>Actinomycetota</taxon>
        <taxon>Actinomycetes</taxon>
        <taxon>Micrococcales</taxon>
        <taxon>Microbacteriaceae</taxon>
        <taxon>Agromyces</taxon>
    </lineage>
</organism>
<evidence type="ECO:0000256" key="6">
    <source>
        <dbReference type="SAM" id="Phobius"/>
    </source>
</evidence>
<feature type="transmembrane region" description="Helical" evidence="6">
    <location>
        <begin position="23"/>
        <end position="42"/>
    </location>
</feature>
<evidence type="ECO:0008006" key="9">
    <source>
        <dbReference type="Google" id="ProtNLM"/>
    </source>
</evidence>
<feature type="transmembrane region" description="Helical" evidence="6">
    <location>
        <begin position="100"/>
        <end position="123"/>
    </location>
</feature>
<keyword evidence="4 6" id="KW-1133">Transmembrane helix</keyword>
<dbReference type="Proteomes" id="UP000636956">
    <property type="component" value="Unassembled WGS sequence"/>
</dbReference>
<dbReference type="AlphaFoldDB" id="A0A917UR23"/>
<dbReference type="EMBL" id="BMMD01000007">
    <property type="protein sequence ID" value="GGJ77888.1"/>
    <property type="molecule type" value="Genomic_DNA"/>
</dbReference>
<comment type="similarity">
    <text evidence="2">Belongs to the TMEM86 family.</text>
</comment>
<proteinExistence type="inferred from homology"/>
<evidence type="ECO:0000313" key="8">
    <source>
        <dbReference type="Proteomes" id="UP000636956"/>
    </source>
</evidence>
<name>A0A917UR23_9MICO</name>
<accession>A0A917UR23</accession>
<feature type="transmembrane region" description="Helical" evidence="6">
    <location>
        <begin position="76"/>
        <end position="94"/>
    </location>
</feature>
<dbReference type="GO" id="GO:0016020">
    <property type="term" value="C:membrane"/>
    <property type="evidence" value="ECO:0007669"/>
    <property type="project" value="UniProtKB-SubCell"/>
</dbReference>
<evidence type="ECO:0000313" key="7">
    <source>
        <dbReference type="EMBL" id="GGJ77888.1"/>
    </source>
</evidence>
<evidence type="ECO:0000256" key="3">
    <source>
        <dbReference type="ARBA" id="ARBA00022692"/>
    </source>
</evidence>
<evidence type="ECO:0000256" key="2">
    <source>
        <dbReference type="ARBA" id="ARBA00007375"/>
    </source>
</evidence>
<feature type="transmembrane region" description="Helical" evidence="6">
    <location>
        <begin position="48"/>
        <end position="69"/>
    </location>
</feature>
<keyword evidence="3 6" id="KW-0812">Transmembrane</keyword>
<reference evidence="7" key="2">
    <citation type="submission" date="2020-09" db="EMBL/GenBank/DDBJ databases">
        <authorList>
            <person name="Sun Q."/>
            <person name="Zhou Y."/>
        </authorList>
    </citation>
    <scope>NUCLEOTIDE SEQUENCE</scope>
    <source>
        <strain evidence="7">CGMCC 1.8984</strain>
    </source>
</reference>
<reference evidence="7" key="1">
    <citation type="journal article" date="2014" name="Int. J. Syst. Evol. Microbiol.">
        <title>Complete genome sequence of Corynebacterium casei LMG S-19264T (=DSM 44701T), isolated from a smear-ripened cheese.</title>
        <authorList>
            <consortium name="US DOE Joint Genome Institute (JGI-PGF)"/>
            <person name="Walter F."/>
            <person name="Albersmeier A."/>
            <person name="Kalinowski J."/>
            <person name="Ruckert C."/>
        </authorList>
    </citation>
    <scope>NUCLEOTIDE SEQUENCE</scope>
    <source>
        <strain evidence="7">CGMCC 1.8984</strain>
    </source>
</reference>
<sequence length="220" mass="22710">MPIPRHDDVTQTMTPTRSTSTRAMLAAFAPYLIASAAHLVILGGGPGWAITATKALLMPLLVLAVAIVARPLAGATARYLVLAIVLSWAGDIALSFPGTIGFVVGLGCFLGAHVVYIALFLGMPRARRRPPAWTLGYLAWYAGFLALLGPHSGALLVPVALYGLVLAANDEPTLDDFAPGDLAGPLELPAGTYTVAITAADAADASSPAIGPITCRSRRA</sequence>
<feature type="transmembrane region" description="Helical" evidence="6">
    <location>
        <begin position="135"/>
        <end position="165"/>
    </location>
</feature>